<dbReference type="Proteomes" id="UP001234202">
    <property type="component" value="Unassembled WGS sequence"/>
</dbReference>
<proteinExistence type="predicted"/>
<sequence length="635" mass="69879">MSPSRISPTQFLPPLPPQSRNTLSPLVRERLSECITSLRGMIVSPVLISGDVVNESPARSTQLLNGEKATDSAETLVEGGEEDDEFFLDEFERSWAERWLNGVITRGEGWLAEVEPEEEDVSGSDSSPAEGNGVEEENFPEWEEYLAREQVLQEASELLSLMVCCTGAGAIMREITFPTPESPATTRRSLPSSPKARRRRSTLLTPPSITLKLHDAAIDDHTAVGVQTWGSCILLGRMMAAEPVRFFDLPCLPAPAEQESTRRPLRLLELGAGTGLLSMLCHEIINKRKLVSVGGHEDAIQTAEIIATDYHPLVLDNMRKCIALNFPHDTLLELEGSELPPNASMTGLGVMPLDWLSFPQMAERYDRPSRSPHSSQTISVPNDDAARTDQKISPYAENSMWKPTGEDESLACANDTEGSSGSLDPNLAAPFDMILAADCVYDTAHAGMIRDCVKWSLRLPEVDSSGNIVREGGVLHLLSPLRPTYAEETISIAKAFPFIDALPSRQRRAARRQSSKFNRDQGTYSSGVATPVTPMGHKASGIDAILELDKLRFDKSKSRTKYLVDSGMATPTTPESEMAKGAGLPVDKWVDEIDMGLGEAGGWVLCTKRRVELERMKGNGRSDEVEYWWWEIGWA</sequence>
<keyword evidence="2" id="KW-1185">Reference proteome</keyword>
<dbReference type="EMBL" id="JASBWV010000005">
    <property type="protein sequence ID" value="KAJ9126344.1"/>
    <property type="molecule type" value="Genomic_DNA"/>
</dbReference>
<evidence type="ECO:0000313" key="1">
    <source>
        <dbReference type="EMBL" id="KAJ9126344.1"/>
    </source>
</evidence>
<gene>
    <name evidence="1" type="ORF">QFC24_002078</name>
</gene>
<reference evidence="1" key="1">
    <citation type="submission" date="2023-04" db="EMBL/GenBank/DDBJ databases">
        <title>Draft Genome sequencing of Naganishia species isolated from polar environments using Oxford Nanopore Technology.</title>
        <authorList>
            <person name="Leo P."/>
            <person name="Venkateswaran K."/>
        </authorList>
    </citation>
    <scope>NUCLEOTIDE SEQUENCE</scope>
    <source>
        <strain evidence="1">DBVPG 5303</strain>
    </source>
</reference>
<accession>A0ACC2XSJ1</accession>
<protein>
    <submittedName>
        <fullName evidence="1">Uncharacterized protein</fullName>
    </submittedName>
</protein>
<name>A0ACC2XSJ1_9TREE</name>
<organism evidence="1 2">
    <name type="scientific">Naganishia onofrii</name>
    <dbReference type="NCBI Taxonomy" id="1851511"/>
    <lineage>
        <taxon>Eukaryota</taxon>
        <taxon>Fungi</taxon>
        <taxon>Dikarya</taxon>
        <taxon>Basidiomycota</taxon>
        <taxon>Agaricomycotina</taxon>
        <taxon>Tremellomycetes</taxon>
        <taxon>Filobasidiales</taxon>
        <taxon>Filobasidiaceae</taxon>
        <taxon>Naganishia</taxon>
    </lineage>
</organism>
<evidence type="ECO:0000313" key="2">
    <source>
        <dbReference type="Proteomes" id="UP001234202"/>
    </source>
</evidence>
<comment type="caution">
    <text evidence="1">The sequence shown here is derived from an EMBL/GenBank/DDBJ whole genome shotgun (WGS) entry which is preliminary data.</text>
</comment>